<dbReference type="PANTHER" id="PTHR13318:SF247">
    <property type="entry name" value="GH16156P"/>
    <property type="match status" value="1"/>
</dbReference>
<dbReference type="OrthoDB" id="421226at2759"/>
<dbReference type="Pfam" id="PF23550">
    <property type="entry name" value="zf_Tbcl_Rhp7"/>
    <property type="match status" value="1"/>
</dbReference>
<feature type="domain" description="DNA repair protein rhp7 treble clef" evidence="2">
    <location>
        <begin position="175"/>
        <end position="213"/>
    </location>
</feature>
<evidence type="ECO:0000313" key="3">
    <source>
        <dbReference type="EMBL" id="KZO92412.1"/>
    </source>
</evidence>
<keyword evidence="4" id="KW-1185">Reference proteome</keyword>
<dbReference type="InterPro" id="IPR006553">
    <property type="entry name" value="Leu-rich_rpt_Cys-con_subtyp"/>
</dbReference>
<accession>A0A167I928</accession>
<feature type="compositionally biased region" description="Acidic residues" evidence="1">
    <location>
        <begin position="144"/>
        <end position="154"/>
    </location>
</feature>
<proteinExistence type="predicted"/>
<dbReference type="GO" id="GO:0019005">
    <property type="term" value="C:SCF ubiquitin ligase complex"/>
    <property type="evidence" value="ECO:0007669"/>
    <property type="project" value="TreeGrafter"/>
</dbReference>
<dbReference type="Gene3D" id="3.80.10.10">
    <property type="entry name" value="Ribonuclease Inhibitor"/>
    <property type="match status" value="2"/>
</dbReference>
<dbReference type="SUPFAM" id="SSF52047">
    <property type="entry name" value="RNI-like"/>
    <property type="match status" value="1"/>
</dbReference>
<organism evidence="3 4">
    <name type="scientific">Calocera viscosa (strain TUFC12733)</name>
    <dbReference type="NCBI Taxonomy" id="1330018"/>
    <lineage>
        <taxon>Eukaryota</taxon>
        <taxon>Fungi</taxon>
        <taxon>Dikarya</taxon>
        <taxon>Basidiomycota</taxon>
        <taxon>Agaricomycotina</taxon>
        <taxon>Dacrymycetes</taxon>
        <taxon>Dacrymycetales</taxon>
        <taxon>Dacrymycetaceae</taxon>
        <taxon>Calocera</taxon>
    </lineage>
</organism>
<dbReference type="SMART" id="SM00367">
    <property type="entry name" value="LRR_CC"/>
    <property type="match status" value="5"/>
</dbReference>
<dbReference type="Proteomes" id="UP000076738">
    <property type="component" value="Unassembled WGS sequence"/>
</dbReference>
<evidence type="ECO:0000256" key="1">
    <source>
        <dbReference type="SAM" id="MobiDB-lite"/>
    </source>
</evidence>
<feature type="compositionally biased region" description="Basic and acidic residues" evidence="1">
    <location>
        <begin position="116"/>
        <end position="133"/>
    </location>
</feature>
<feature type="region of interest" description="Disordered" evidence="1">
    <location>
        <begin position="40"/>
        <end position="161"/>
    </location>
</feature>
<dbReference type="AlphaFoldDB" id="A0A167I928"/>
<dbReference type="InterPro" id="IPR032675">
    <property type="entry name" value="LRR_dom_sf"/>
</dbReference>
<evidence type="ECO:0000259" key="2">
    <source>
        <dbReference type="Pfam" id="PF23550"/>
    </source>
</evidence>
<name>A0A167I928_CALVF</name>
<feature type="compositionally biased region" description="Polar residues" evidence="1">
    <location>
        <begin position="63"/>
        <end position="77"/>
    </location>
</feature>
<sequence length="627" mass="68661">MSRRAAANNRVRGPTSALTEFLREQGISARALSGYTRRLVEEGEENEEQAEGQATAAGPSATVPVTVTLQESAQAGPSRSRATRGSTTNANGYTSDNLDGDEEPSPARNGRKRKMSDKEMAKAKAKAKAEFERSKKRKLNGGGADDDDEEEEDEYTAKSKGGVGVGKADGVTPNIGDRDECAECGKLYTFTKYTRPADPGPGYLCPACTKAAGHDLFKTAQGPRKRKENVTKRKIVFFEENDPVPTLAELCLETIAKHIEDVDALGDIGSLNMDKIAKIIAKNRRLNASVAPLFYDITNENLTLYDCTALESSGLIALANLNPNLVNLRLDFCGRVEATALGHWAQHLAKLKRIELLAPFLVTDKAWIKFFETVGDRLEGFLITNSPRFSQECVESLVKNCPKLTELRLRRIGKLEDDWLPLLHPLTQLTLLDLSDASLGNAPISLTDEPLIDLMSKVGANLEHLDLSGHELVTDDMLIRGIAPNMPKLKRLRLVELSNLTDEGVGAFFDALVATPLHWLDLSRNPELADKALVGLLDHSGAGLAHLNMNQFKEASNEVLLQIGEKASLLEFLDLGFCREVDDFVVKAVQDGCKGLKELKVYGCNRITEDCPKKRGVRIVGVESHPY</sequence>
<evidence type="ECO:0000313" key="4">
    <source>
        <dbReference type="Proteomes" id="UP000076738"/>
    </source>
</evidence>
<reference evidence="3 4" key="1">
    <citation type="journal article" date="2016" name="Mol. Biol. Evol.">
        <title>Comparative Genomics of Early-Diverging Mushroom-Forming Fungi Provides Insights into the Origins of Lignocellulose Decay Capabilities.</title>
        <authorList>
            <person name="Nagy L.G."/>
            <person name="Riley R."/>
            <person name="Tritt A."/>
            <person name="Adam C."/>
            <person name="Daum C."/>
            <person name="Floudas D."/>
            <person name="Sun H."/>
            <person name="Yadav J.S."/>
            <person name="Pangilinan J."/>
            <person name="Larsson K.H."/>
            <person name="Matsuura K."/>
            <person name="Barry K."/>
            <person name="Labutti K."/>
            <person name="Kuo R."/>
            <person name="Ohm R.A."/>
            <person name="Bhattacharya S.S."/>
            <person name="Shirouzu T."/>
            <person name="Yoshinaga Y."/>
            <person name="Martin F.M."/>
            <person name="Grigoriev I.V."/>
            <person name="Hibbett D.S."/>
        </authorList>
    </citation>
    <scope>NUCLEOTIDE SEQUENCE [LARGE SCALE GENOMIC DNA]</scope>
    <source>
        <strain evidence="3 4">TUFC12733</strain>
    </source>
</reference>
<dbReference type="GO" id="GO:0031146">
    <property type="term" value="P:SCF-dependent proteasomal ubiquitin-dependent protein catabolic process"/>
    <property type="evidence" value="ECO:0007669"/>
    <property type="project" value="TreeGrafter"/>
</dbReference>
<dbReference type="PANTHER" id="PTHR13318">
    <property type="entry name" value="PARTNER OF PAIRED, ISOFORM B-RELATED"/>
    <property type="match status" value="1"/>
</dbReference>
<gene>
    <name evidence="3" type="ORF">CALVIDRAFT_601580</name>
</gene>
<feature type="compositionally biased region" description="Polar residues" evidence="1">
    <location>
        <begin position="83"/>
        <end position="97"/>
    </location>
</feature>
<dbReference type="STRING" id="1330018.A0A167I928"/>
<dbReference type="InterPro" id="IPR056451">
    <property type="entry name" value="Znf_Tbcl_Rhp7"/>
</dbReference>
<dbReference type="EMBL" id="KV417311">
    <property type="protein sequence ID" value="KZO92412.1"/>
    <property type="molecule type" value="Genomic_DNA"/>
</dbReference>
<protein>
    <submittedName>
        <fullName evidence="3">RNI-like protein</fullName>
    </submittedName>
</protein>